<evidence type="ECO:0000256" key="1">
    <source>
        <dbReference type="SAM" id="MobiDB-lite"/>
    </source>
</evidence>
<dbReference type="Proteomes" id="UP000298652">
    <property type="component" value="Chromosome 4"/>
</dbReference>
<dbReference type="Gramene" id="TKW21519">
    <property type="protein sequence ID" value="TKW21519"/>
    <property type="gene ID" value="SEVIR_4G124401v2"/>
</dbReference>
<proteinExistence type="predicted"/>
<dbReference type="EMBL" id="CM016555">
    <property type="protein sequence ID" value="TKW21519.1"/>
    <property type="molecule type" value="Genomic_DNA"/>
</dbReference>
<dbReference type="OMA" id="WSHRRVP"/>
<organism evidence="2 3">
    <name type="scientific">Setaria viridis</name>
    <name type="common">Green bristlegrass</name>
    <name type="synonym">Setaria italica subsp. viridis</name>
    <dbReference type="NCBI Taxonomy" id="4556"/>
    <lineage>
        <taxon>Eukaryota</taxon>
        <taxon>Viridiplantae</taxon>
        <taxon>Streptophyta</taxon>
        <taxon>Embryophyta</taxon>
        <taxon>Tracheophyta</taxon>
        <taxon>Spermatophyta</taxon>
        <taxon>Magnoliopsida</taxon>
        <taxon>Liliopsida</taxon>
        <taxon>Poales</taxon>
        <taxon>Poaceae</taxon>
        <taxon>PACMAD clade</taxon>
        <taxon>Panicoideae</taxon>
        <taxon>Panicodae</taxon>
        <taxon>Paniceae</taxon>
        <taxon>Cenchrinae</taxon>
        <taxon>Setaria</taxon>
    </lineage>
</organism>
<dbReference type="AlphaFoldDB" id="A0A4U6V3W9"/>
<feature type="region of interest" description="Disordered" evidence="1">
    <location>
        <begin position="20"/>
        <end position="90"/>
    </location>
</feature>
<feature type="compositionally biased region" description="Basic and acidic residues" evidence="1">
    <location>
        <begin position="30"/>
        <end position="43"/>
    </location>
</feature>
<name>A0A4U6V3W9_SETVI</name>
<keyword evidence="3" id="KW-1185">Reference proteome</keyword>
<sequence>MSRWSHRRVPSVIPENIAILDFKEEEEREDNPAGEKKSSKEDTQSVSNEIKFQSPKELSNDKKVNNKSGLGDGKDGLKDLLGQVKTDKDN</sequence>
<reference evidence="2" key="1">
    <citation type="submission" date="2019-03" db="EMBL/GenBank/DDBJ databases">
        <title>WGS assembly of Setaria viridis.</title>
        <authorList>
            <person name="Huang P."/>
            <person name="Jenkins J."/>
            <person name="Grimwood J."/>
            <person name="Barry K."/>
            <person name="Healey A."/>
            <person name="Mamidi S."/>
            <person name="Sreedasyam A."/>
            <person name="Shu S."/>
            <person name="Feldman M."/>
            <person name="Wu J."/>
            <person name="Yu Y."/>
            <person name="Chen C."/>
            <person name="Johnson J."/>
            <person name="Rokhsar D."/>
            <person name="Baxter I."/>
            <person name="Schmutz J."/>
            <person name="Brutnell T."/>
            <person name="Kellogg E."/>
        </authorList>
    </citation>
    <scope>NUCLEOTIDE SEQUENCE [LARGE SCALE GENOMIC DNA]</scope>
</reference>
<gene>
    <name evidence="2" type="ORF">SEVIR_4G124401v2</name>
</gene>
<evidence type="ECO:0000313" key="2">
    <source>
        <dbReference type="EMBL" id="TKW21519.1"/>
    </source>
</evidence>
<evidence type="ECO:0000313" key="3">
    <source>
        <dbReference type="Proteomes" id="UP000298652"/>
    </source>
</evidence>
<accession>A0A4U6V3W9</accession>
<protein>
    <submittedName>
        <fullName evidence="2">Uncharacterized protein</fullName>
    </submittedName>
</protein>